<dbReference type="InterPro" id="IPR002004">
    <property type="entry name" value="PABP_HYD_C"/>
</dbReference>
<dbReference type="SMART" id="SM00517">
    <property type="entry name" value="PolyA"/>
    <property type="match status" value="1"/>
</dbReference>
<organism evidence="2 3">
    <name type="scientific">Trifolium subterraneum</name>
    <name type="common">Subterranean clover</name>
    <dbReference type="NCBI Taxonomy" id="3900"/>
    <lineage>
        <taxon>Eukaryota</taxon>
        <taxon>Viridiplantae</taxon>
        <taxon>Streptophyta</taxon>
        <taxon>Embryophyta</taxon>
        <taxon>Tracheophyta</taxon>
        <taxon>Spermatophyta</taxon>
        <taxon>Magnoliopsida</taxon>
        <taxon>eudicotyledons</taxon>
        <taxon>Gunneridae</taxon>
        <taxon>Pentapetalae</taxon>
        <taxon>rosids</taxon>
        <taxon>fabids</taxon>
        <taxon>Fabales</taxon>
        <taxon>Fabaceae</taxon>
        <taxon>Papilionoideae</taxon>
        <taxon>50 kb inversion clade</taxon>
        <taxon>NPAAA clade</taxon>
        <taxon>Hologalegina</taxon>
        <taxon>IRL clade</taxon>
        <taxon>Trifolieae</taxon>
        <taxon>Trifolium</taxon>
    </lineage>
</organism>
<evidence type="ECO:0000313" key="2">
    <source>
        <dbReference type="EMBL" id="GAU26792.1"/>
    </source>
</evidence>
<dbReference type="OrthoDB" id="1423925at2759"/>
<dbReference type="Gene3D" id="1.10.1900.10">
    <property type="entry name" value="c-terminal domain of poly(a) binding protein"/>
    <property type="match status" value="1"/>
</dbReference>
<name>A0A2Z6MNH0_TRISU</name>
<evidence type="ECO:0000259" key="1">
    <source>
        <dbReference type="PROSITE" id="PS51309"/>
    </source>
</evidence>
<dbReference type="InterPro" id="IPR036053">
    <property type="entry name" value="PABP-dom"/>
</dbReference>
<proteinExistence type="predicted"/>
<reference evidence="3" key="1">
    <citation type="journal article" date="2017" name="Front. Plant Sci.">
        <title>Climate Clever Clovers: New Paradigm to Reduce the Environmental Footprint of Ruminants by Breeding Low Methanogenic Forages Utilizing Haplotype Variation.</title>
        <authorList>
            <person name="Kaur P."/>
            <person name="Appels R."/>
            <person name="Bayer P.E."/>
            <person name="Keeble-Gagnere G."/>
            <person name="Wang J."/>
            <person name="Hirakawa H."/>
            <person name="Shirasawa K."/>
            <person name="Vercoe P."/>
            <person name="Stefanova K."/>
            <person name="Durmic Z."/>
            <person name="Nichols P."/>
            <person name="Revell C."/>
            <person name="Isobe S.N."/>
            <person name="Edwards D."/>
            <person name="Erskine W."/>
        </authorList>
    </citation>
    <scope>NUCLEOTIDE SEQUENCE [LARGE SCALE GENOMIC DNA]</scope>
    <source>
        <strain evidence="3">cv. Daliak</strain>
    </source>
</reference>
<protein>
    <recommendedName>
        <fullName evidence="1">PABC domain-containing protein</fullName>
    </recommendedName>
</protein>
<sequence>MNGKIIEQKPLYVAVAERKEQRKARLQARFSQIQAMGGIAPMPAGIVGYHPGAQRIAPQQLYFGQATPGVMSPQPAGYGFQQPFMPSMQSSVAPNFTMPYHHQRQGHLGHRMAGRRVGNFQQVQQNQMHNSNQEFRYNGRNDRDLSVDSEVLIGKMMDPSVVAATPIDNELHSELSNKTLSSTLASASPEIQQMMLGEHLLPLVSRLTLKDQAAKVTGMLLEMDQAEVIHLIETPDELKIKVSEAMQVLHEASPSSEVNDQPGSL</sequence>
<dbReference type="AlphaFoldDB" id="A0A2Z6MNH0"/>
<accession>A0A2Z6MNH0</accession>
<dbReference type="GO" id="GO:0003723">
    <property type="term" value="F:RNA binding"/>
    <property type="evidence" value="ECO:0007669"/>
    <property type="project" value="InterPro"/>
</dbReference>
<evidence type="ECO:0000313" key="3">
    <source>
        <dbReference type="Proteomes" id="UP000242715"/>
    </source>
</evidence>
<dbReference type="EMBL" id="DF973342">
    <property type="protein sequence ID" value="GAU26792.1"/>
    <property type="molecule type" value="Genomic_DNA"/>
</dbReference>
<keyword evidence="3" id="KW-1185">Reference proteome</keyword>
<dbReference type="PROSITE" id="PS51309">
    <property type="entry name" value="PABC"/>
    <property type="match status" value="1"/>
</dbReference>
<dbReference type="Proteomes" id="UP000242715">
    <property type="component" value="Unassembled WGS sequence"/>
</dbReference>
<dbReference type="SUPFAM" id="SSF63570">
    <property type="entry name" value="PABC (PABP) domain"/>
    <property type="match status" value="1"/>
</dbReference>
<feature type="domain" description="PABC" evidence="1">
    <location>
        <begin position="176"/>
        <end position="254"/>
    </location>
</feature>
<dbReference type="Pfam" id="PF00658">
    <property type="entry name" value="MLLE"/>
    <property type="match status" value="1"/>
</dbReference>
<gene>
    <name evidence="2" type="ORF">TSUD_288970</name>
</gene>